<dbReference type="AlphaFoldDB" id="A0A7N1A612"/>
<evidence type="ECO:0000313" key="2">
    <source>
        <dbReference type="Proteomes" id="UP000594263"/>
    </source>
</evidence>
<name>A0A7N1A612_KALFE</name>
<accession>A0A7N1A612</accession>
<protein>
    <submittedName>
        <fullName evidence="1">Uncharacterized protein</fullName>
    </submittedName>
</protein>
<evidence type="ECO:0000313" key="1">
    <source>
        <dbReference type="EnsemblPlants" id="Kaladp0441s0002.1.v1.1.CDS.1"/>
    </source>
</evidence>
<dbReference type="Gramene" id="Kaladp0441s0002.1.v1.1">
    <property type="protein sequence ID" value="Kaladp0441s0002.1.v1.1.CDS.1"/>
    <property type="gene ID" value="Kaladp0441s0002.v1.1"/>
</dbReference>
<dbReference type="EnsemblPlants" id="Kaladp0441s0002.1.v1.1">
    <property type="protein sequence ID" value="Kaladp0441s0002.1.v1.1.CDS.1"/>
    <property type="gene ID" value="Kaladp0441s0002.v1.1"/>
</dbReference>
<organism evidence="1 2">
    <name type="scientific">Kalanchoe fedtschenkoi</name>
    <name type="common">Lavender scallops</name>
    <name type="synonym">South American air plant</name>
    <dbReference type="NCBI Taxonomy" id="63787"/>
    <lineage>
        <taxon>Eukaryota</taxon>
        <taxon>Viridiplantae</taxon>
        <taxon>Streptophyta</taxon>
        <taxon>Embryophyta</taxon>
        <taxon>Tracheophyta</taxon>
        <taxon>Spermatophyta</taxon>
        <taxon>Magnoliopsida</taxon>
        <taxon>eudicotyledons</taxon>
        <taxon>Gunneridae</taxon>
        <taxon>Pentapetalae</taxon>
        <taxon>Saxifragales</taxon>
        <taxon>Crassulaceae</taxon>
        <taxon>Kalanchoe</taxon>
    </lineage>
</organism>
<reference evidence="1" key="1">
    <citation type="submission" date="2021-01" db="UniProtKB">
        <authorList>
            <consortium name="EnsemblPlants"/>
        </authorList>
    </citation>
    <scope>IDENTIFICATION</scope>
</reference>
<keyword evidence="2" id="KW-1185">Reference proteome</keyword>
<dbReference type="Proteomes" id="UP000594263">
    <property type="component" value="Unplaced"/>
</dbReference>
<sequence>MSSANQSKRLITMMFHTTNNCSMAPSDDDACTLHFIVNLSTSSDMFDGNVQITDKTSGIVSSKPMSWPLWKVYGDFVFLYHYGKIGEKELPVEDDTEEENQNSK</sequence>
<proteinExistence type="predicted"/>